<dbReference type="GO" id="GO:0004181">
    <property type="term" value="F:metallocarboxypeptidase activity"/>
    <property type="evidence" value="ECO:0007669"/>
    <property type="project" value="InterPro"/>
</dbReference>
<dbReference type="SUPFAM" id="SSF53187">
    <property type="entry name" value="Zn-dependent exopeptidases"/>
    <property type="match status" value="1"/>
</dbReference>
<organism evidence="2">
    <name type="scientific">marine metagenome</name>
    <dbReference type="NCBI Taxonomy" id="408172"/>
    <lineage>
        <taxon>unclassified sequences</taxon>
        <taxon>metagenomes</taxon>
        <taxon>ecological metagenomes</taxon>
    </lineage>
</organism>
<dbReference type="EMBL" id="UINC01001753">
    <property type="protein sequence ID" value="SUZ88087.1"/>
    <property type="molecule type" value="Genomic_DNA"/>
</dbReference>
<sequence length="607" mass="67817">MTSDRLILRFAVVLIATITLFGSRQEVVVAQDIPSPEEFFGFQMGADRKLARWDKLVEYYEILGRESDRLTVVNMGQTTLDNPFLALFISSPDNLARLEALRAINAKLSDPRGVPQQEIEQAVLDGKVVVVQSMGLHSSEVASSQMAAELTYDLVTRTDDEVTRILDETIAIMIPSFNPDGEIMVTDWYNENVGTEYEGGGLPWLYHHYIGHDNNRDAFQQNTVESQYGAKILFRDWVPQAYIDHHQMGAYGARIYVPPYAEPIRPEADPLVWREMSWYGAHIAYKEEEAGKAGVVNAAIYSGWGHFGFHWVTPFHNIAGMLTESASARLATPLFVHPDQLNGSRGLPEYEAQTTFPNPWEGGWWHVRDIVEQQKIAAIATLDIAARHRATVLRNAYLKAIRQIERGQSMSPVAFVIPRDQHDLLTVLKMVNNLVRQGIDVQRTTTGFTHEGRIYKAGSFIVSMAQPKRGVIRWLLGRTFYPDNTYTRDRDGNPIRPYDMSTDTMAEFMGVRVDPVKSVVETTVETVDALLAPEGTVAQGRFGYVLDGRLNDSFKAANLLLADNVNVRRVTTSDNGLRAGDFVVATSASDDVVAQIAQTTGVNFSPS</sequence>
<dbReference type="Pfam" id="PF00246">
    <property type="entry name" value="Peptidase_M14"/>
    <property type="match status" value="1"/>
</dbReference>
<dbReference type="GO" id="GO:0008270">
    <property type="term" value="F:zinc ion binding"/>
    <property type="evidence" value="ECO:0007669"/>
    <property type="project" value="InterPro"/>
</dbReference>
<dbReference type="CDD" id="cd06240">
    <property type="entry name" value="M14-like"/>
    <property type="match status" value="1"/>
</dbReference>
<evidence type="ECO:0000313" key="2">
    <source>
        <dbReference type="EMBL" id="SUZ88087.1"/>
    </source>
</evidence>
<dbReference type="InterPro" id="IPR000834">
    <property type="entry name" value="Peptidase_M14"/>
</dbReference>
<feature type="domain" description="Peptidase M14" evidence="1">
    <location>
        <begin position="64"/>
        <end position="222"/>
    </location>
</feature>
<evidence type="ECO:0000259" key="1">
    <source>
        <dbReference type="Pfam" id="PF00246"/>
    </source>
</evidence>
<protein>
    <recommendedName>
        <fullName evidence="1">Peptidase M14 domain-containing protein</fullName>
    </recommendedName>
</protein>
<reference evidence="2" key="1">
    <citation type="submission" date="2018-05" db="EMBL/GenBank/DDBJ databases">
        <authorList>
            <person name="Lanie J.A."/>
            <person name="Ng W.-L."/>
            <person name="Kazmierczak K.M."/>
            <person name="Andrzejewski T.M."/>
            <person name="Davidsen T.M."/>
            <person name="Wayne K.J."/>
            <person name="Tettelin H."/>
            <person name="Glass J.I."/>
            <person name="Rusch D."/>
            <person name="Podicherti R."/>
            <person name="Tsui H.-C.T."/>
            <person name="Winkler M.E."/>
        </authorList>
    </citation>
    <scope>NUCLEOTIDE SEQUENCE</scope>
</reference>
<dbReference type="GO" id="GO:0006508">
    <property type="term" value="P:proteolysis"/>
    <property type="evidence" value="ECO:0007669"/>
    <property type="project" value="InterPro"/>
</dbReference>
<dbReference type="Gene3D" id="3.40.630.10">
    <property type="entry name" value="Zn peptidases"/>
    <property type="match status" value="1"/>
</dbReference>
<accession>A0A381RE02</accession>
<proteinExistence type="predicted"/>
<dbReference type="AlphaFoldDB" id="A0A381RE02"/>
<name>A0A381RE02_9ZZZZ</name>
<gene>
    <name evidence="2" type="ORF">METZ01_LOCUS40941</name>
</gene>
<feature type="non-terminal residue" evidence="2">
    <location>
        <position position="607"/>
    </location>
</feature>